<sequence length="228" mass="24427">MKTIKRIIVVFVAILSVSTMNAQEEEKSKATFDIGVDYASRYVWRGGAYSDSPVLQPYAELASGNFTFGVWASYETGGEVVGQEFDFYAGYSFGAISVGFTDYAFPTDANSDGYFMMKNHIGEASLSFNGVDSFPVSLAVFANVYNDDANSIYTELGVPFKIGSTEMGAFVGGGNEIYTTDGDFALTNVGVSASKDVKITDAFSLGVSASAIFNPNSDDAYLVFVLSL</sequence>
<gene>
    <name evidence="2" type="ORF">E2488_06700</name>
</gene>
<dbReference type="RefSeq" id="WP_134247571.1">
    <property type="nucleotide sequence ID" value="NZ_SNQI01000002.1"/>
</dbReference>
<dbReference type="OrthoDB" id="1065092at2"/>
<evidence type="ECO:0008006" key="4">
    <source>
        <dbReference type="Google" id="ProtNLM"/>
    </source>
</evidence>
<keyword evidence="3" id="KW-1185">Reference proteome</keyword>
<keyword evidence="1" id="KW-0732">Signal</keyword>
<proteinExistence type="predicted"/>
<feature type="chain" id="PRO_5021392979" description="Histidine kinase" evidence="1">
    <location>
        <begin position="23"/>
        <end position="228"/>
    </location>
</feature>
<dbReference type="Proteomes" id="UP000298517">
    <property type="component" value="Unassembled WGS sequence"/>
</dbReference>
<name>A0A4Y8AV02_9FLAO</name>
<comment type="caution">
    <text evidence="2">The sequence shown here is derived from an EMBL/GenBank/DDBJ whole genome shotgun (WGS) entry which is preliminary data.</text>
</comment>
<evidence type="ECO:0000256" key="1">
    <source>
        <dbReference type="SAM" id="SignalP"/>
    </source>
</evidence>
<dbReference type="AlphaFoldDB" id="A0A4Y8AV02"/>
<protein>
    <recommendedName>
        <fullName evidence="4">Histidine kinase</fullName>
    </recommendedName>
</protein>
<evidence type="ECO:0000313" key="3">
    <source>
        <dbReference type="Proteomes" id="UP000298517"/>
    </source>
</evidence>
<accession>A0A4Y8AV02</accession>
<dbReference type="EMBL" id="SNQI01000002">
    <property type="protein sequence ID" value="TEW75202.1"/>
    <property type="molecule type" value="Genomic_DNA"/>
</dbReference>
<organism evidence="2 3">
    <name type="scientific">Gramella jeungdoensis</name>
    <dbReference type="NCBI Taxonomy" id="708091"/>
    <lineage>
        <taxon>Bacteria</taxon>
        <taxon>Pseudomonadati</taxon>
        <taxon>Bacteroidota</taxon>
        <taxon>Flavobacteriia</taxon>
        <taxon>Flavobacteriales</taxon>
        <taxon>Flavobacteriaceae</taxon>
        <taxon>Christiangramia</taxon>
    </lineage>
</organism>
<evidence type="ECO:0000313" key="2">
    <source>
        <dbReference type="EMBL" id="TEW75202.1"/>
    </source>
</evidence>
<feature type="signal peptide" evidence="1">
    <location>
        <begin position="1"/>
        <end position="22"/>
    </location>
</feature>
<reference evidence="2 3" key="1">
    <citation type="journal article" date="2011" name="J. Microbiol.">
        <title>Gramella jeungdoensis sp. nov., isolated from a solar saltern in Korea.</title>
        <authorList>
            <person name="Joung Y."/>
            <person name="Kim H."/>
            <person name="Jang T."/>
            <person name="Ahn T.S."/>
            <person name="Joh K."/>
        </authorList>
    </citation>
    <scope>NUCLEOTIDE SEQUENCE [LARGE SCALE GENOMIC DNA]</scope>
    <source>
        <strain evidence="2 3">KCTC 23123</strain>
    </source>
</reference>